<comment type="caution">
    <text evidence="9">The sequence shown here is derived from an EMBL/GenBank/DDBJ whole genome shotgun (WGS) entry which is preliminary data.</text>
</comment>
<dbReference type="SUPFAM" id="SSF141523">
    <property type="entry name" value="L,D-transpeptidase catalytic domain-like"/>
    <property type="match status" value="1"/>
</dbReference>
<dbReference type="GO" id="GO:0018104">
    <property type="term" value="P:peptidoglycan-protein cross-linking"/>
    <property type="evidence" value="ECO:0007669"/>
    <property type="project" value="TreeGrafter"/>
</dbReference>
<dbReference type="UniPathway" id="UPA00219"/>
<dbReference type="Gene3D" id="2.40.440.10">
    <property type="entry name" value="L,D-transpeptidase catalytic domain-like"/>
    <property type="match status" value="1"/>
</dbReference>
<keyword evidence="7" id="KW-0472">Membrane</keyword>
<dbReference type="GO" id="GO:0071555">
    <property type="term" value="P:cell wall organization"/>
    <property type="evidence" value="ECO:0007669"/>
    <property type="project" value="UniProtKB-UniRule"/>
</dbReference>
<evidence type="ECO:0000256" key="5">
    <source>
        <dbReference type="ARBA" id="ARBA00023316"/>
    </source>
</evidence>
<dbReference type="InterPro" id="IPR038063">
    <property type="entry name" value="Transpep_catalytic_dom"/>
</dbReference>
<dbReference type="Pfam" id="PF12229">
    <property type="entry name" value="PG_binding_4"/>
    <property type="match status" value="1"/>
</dbReference>
<dbReference type="Gene3D" id="3.10.20.800">
    <property type="match status" value="1"/>
</dbReference>
<organism evidence="9 10">
    <name type="scientific">Kandleria vitulina DSM 20405</name>
    <dbReference type="NCBI Taxonomy" id="1410657"/>
    <lineage>
        <taxon>Bacteria</taxon>
        <taxon>Bacillati</taxon>
        <taxon>Bacillota</taxon>
        <taxon>Erysipelotrichia</taxon>
        <taxon>Erysipelotrichales</taxon>
        <taxon>Coprobacillaceae</taxon>
        <taxon>Kandleria</taxon>
    </lineage>
</organism>
<dbReference type="InterPro" id="IPR038054">
    <property type="entry name" value="LD_TPept-like_central_sf"/>
</dbReference>
<dbReference type="GO" id="GO:0008360">
    <property type="term" value="P:regulation of cell shape"/>
    <property type="evidence" value="ECO:0007669"/>
    <property type="project" value="UniProtKB-UniRule"/>
</dbReference>
<feature type="transmembrane region" description="Helical" evidence="7">
    <location>
        <begin position="9"/>
        <end position="28"/>
    </location>
</feature>
<protein>
    <recommendedName>
        <fullName evidence="8">L,D-TPase catalytic domain-containing protein</fullName>
    </recommendedName>
</protein>
<keyword evidence="4 6" id="KW-0573">Peptidoglycan synthesis</keyword>
<keyword evidence="2" id="KW-0808">Transferase</keyword>
<dbReference type="SUPFAM" id="SSF143985">
    <property type="entry name" value="L,D-transpeptidase pre-catalytic domain-like"/>
    <property type="match status" value="1"/>
</dbReference>
<dbReference type="RefSeq" id="WP_051654410.1">
    <property type="nucleotide sequence ID" value="NZ_JNKN01000021.1"/>
</dbReference>
<dbReference type="AlphaFoldDB" id="A0A0R2HAD7"/>
<dbReference type="GO" id="GO:0071972">
    <property type="term" value="F:peptidoglycan L,D-transpeptidase activity"/>
    <property type="evidence" value="ECO:0007669"/>
    <property type="project" value="TreeGrafter"/>
</dbReference>
<evidence type="ECO:0000313" key="10">
    <source>
        <dbReference type="Proteomes" id="UP000051841"/>
    </source>
</evidence>
<evidence type="ECO:0000256" key="3">
    <source>
        <dbReference type="ARBA" id="ARBA00022960"/>
    </source>
</evidence>
<keyword evidence="3 6" id="KW-0133">Cell shape</keyword>
<accession>A0A0R2HAD7</accession>
<evidence type="ECO:0000256" key="1">
    <source>
        <dbReference type="ARBA" id="ARBA00004752"/>
    </source>
</evidence>
<proteinExistence type="predicted"/>
<evidence type="ECO:0000313" key="9">
    <source>
        <dbReference type="EMBL" id="KRN49971.1"/>
    </source>
</evidence>
<name>A0A0R2HAD7_9FIRM</name>
<evidence type="ECO:0000259" key="8">
    <source>
        <dbReference type="PROSITE" id="PS52029"/>
    </source>
</evidence>
<keyword evidence="7" id="KW-1133">Transmembrane helix</keyword>
<dbReference type="CDD" id="cd16913">
    <property type="entry name" value="YkuD_like"/>
    <property type="match status" value="1"/>
</dbReference>
<evidence type="ECO:0000256" key="6">
    <source>
        <dbReference type="PROSITE-ProRule" id="PRU01373"/>
    </source>
</evidence>
<dbReference type="PROSITE" id="PS52029">
    <property type="entry name" value="LD_TPASE"/>
    <property type="match status" value="1"/>
</dbReference>
<evidence type="ECO:0000256" key="7">
    <source>
        <dbReference type="SAM" id="Phobius"/>
    </source>
</evidence>
<dbReference type="GO" id="GO:0016740">
    <property type="term" value="F:transferase activity"/>
    <property type="evidence" value="ECO:0007669"/>
    <property type="project" value="UniProtKB-KW"/>
</dbReference>
<dbReference type="InterPro" id="IPR005490">
    <property type="entry name" value="LD_TPept_cat_dom"/>
</dbReference>
<keyword evidence="5 6" id="KW-0961">Cell wall biogenesis/degradation</keyword>
<evidence type="ECO:0000256" key="4">
    <source>
        <dbReference type="ARBA" id="ARBA00022984"/>
    </source>
</evidence>
<feature type="active site" description="Nucleophile" evidence="6">
    <location>
        <position position="436"/>
    </location>
</feature>
<sequence length="460" mass="51199">MTFLKKRKLPILVFLGIIICLAASYFAYRHIHANTFYGKTIINGVDVSSQTVKQAQSALEAETTNGVFTILKGNEKVLTLHLSDDAETKLDAEDELKSIKKKQDTQNVFTLLFKKKVYGLESVSYNHKKIAKLLAGQSWVKDQSNPTRDAYVTYDQEKKAVTIVKEYYGTNYNPQDLTTKIIEAMRAGKTSINLTDKKYYVQPTIKSNNQELVKKKDALGNAVGATITLSSQGKQAVVDAPVYFNWMKYENGEVSLYKKRVKKYVESLKKTFNTYGKPISFTLPNGKTIKASGGTYGAIVNVDKEVKALSKDILEKKVVTRAINAKHYGNDTLGKTFILVSLANQRVTAYKNGKKILTSSVVTGNTSLGRGTTAGAYYIFYKSAPAVLRGFENGKQTYESHVDFWMPFHNGQGLHNAPWRGAFGGTIYRYNGSHGCVNMTYSAAQTIYKNFKVGTPVIVI</sequence>
<dbReference type="PATRIC" id="fig|1410657.5.peg.523"/>
<feature type="active site" description="Proton donor/acceptor" evidence="6">
    <location>
        <position position="415"/>
    </location>
</feature>
<keyword evidence="10" id="KW-1185">Reference proteome</keyword>
<feature type="domain" description="L,D-TPase catalytic" evidence="8">
    <location>
        <begin position="336"/>
        <end position="460"/>
    </location>
</feature>
<dbReference type="PANTHER" id="PTHR30582">
    <property type="entry name" value="L,D-TRANSPEPTIDASE"/>
    <property type="match status" value="1"/>
</dbReference>
<dbReference type="Proteomes" id="UP000051841">
    <property type="component" value="Unassembled WGS sequence"/>
</dbReference>
<dbReference type="EMBL" id="JQBL01000016">
    <property type="protein sequence ID" value="KRN49971.1"/>
    <property type="molecule type" value="Genomic_DNA"/>
</dbReference>
<dbReference type="InterPro" id="IPR050979">
    <property type="entry name" value="LD-transpeptidase"/>
</dbReference>
<comment type="pathway">
    <text evidence="1 6">Cell wall biogenesis; peptidoglycan biosynthesis.</text>
</comment>
<reference evidence="9 10" key="1">
    <citation type="journal article" date="2015" name="Genome Announc.">
        <title>Expanding the biotechnology potential of lactobacilli through comparative genomics of 213 strains and associated genera.</title>
        <authorList>
            <person name="Sun Z."/>
            <person name="Harris H.M."/>
            <person name="McCann A."/>
            <person name="Guo C."/>
            <person name="Argimon S."/>
            <person name="Zhang W."/>
            <person name="Yang X."/>
            <person name="Jeffery I.B."/>
            <person name="Cooney J.C."/>
            <person name="Kagawa T.F."/>
            <person name="Liu W."/>
            <person name="Song Y."/>
            <person name="Salvetti E."/>
            <person name="Wrobel A."/>
            <person name="Rasinkangas P."/>
            <person name="Parkhill J."/>
            <person name="Rea M.C."/>
            <person name="O'Sullivan O."/>
            <person name="Ritari J."/>
            <person name="Douillard F.P."/>
            <person name="Paul Ross R."/>
            <person name="Yang R."/>
            <person name="Briner A.E."/>
            <person name="Felis G.E."/>
            <person name="de Vos W.M."/>
            <person name="Barrangou R."/>
            <person name="Klaenhammer T.R."/>
            <person name="Caufield P.W."/>
            <person name="Cui Y."/>
            <person name="Zhang H."/>
            <person name="O'Toole P.W."/>
        </authorList>
    </citation>
    <scope>NUCLEOTIDE SEQUENCE [LARGE SCALE GENOMIC DNA]</scope>
    <source>
        <strain evidence="9 10">DSM 20405</strain>
    </source>
</reference>
<dbReference type="Pfam" id="PF03734">
    <property type="entry name" value="YkuD"/>
    <property type="match status" value="1"/>
</dbReference>
<dbReference type="GO" id="GO:0005576">
    <property type="term" value="C:extracellular region"/>
    <property type="evidence" value="ECO:0007669"/>
    <property type="project" value="TreeGrafter"/>
</dbReference>
<dbReference type="PANTHER" id="PTHR30582:SF33">
    <property type="entry name" value="EXPORTED PROTEIN"/>
    <property type="match status" value="1"/>
</dbReference>
<keyword evidence="7" id="KW-0812">Transmembrane</keyword>
<dbReference type="InterPro" id="IPR022029">
    <property type="entry name" value="YoaR-like_PG-bd"/>
</dbReference>
<evidence type="ECO:0000256" key="2">
    <source>
        <dbReference type="ARBA" id="ARBA00022679"/>
    </source>
</evidence>
<gene>
    <name evidence="9" type="ORF">IV49_GL000496</name>
</gene>